<dbReference type="Pfam" id="PF13692">
    <property type="entry name" value="Glyco_trans_1_4"/>
    <property type="match status" value="1"/>
</dbReference>
<dbReference type="SUPFAM" id="SSF53756">
    <property type="entry name" value="UDP-Glycosyltransferase/glycogen phosphorylase"/>
    <property type="match status" value="1"/>
</dbReference>
<protein>
    <submittedName>
        <fullName evidence="3">Glycosyl transferase, group 1</fullName>
    </submittedName>
</protein>
<keyword evidence="2 3" id="KW-0808">Transferase</keyword>
<dbReference type="Proteomes" id="UP000008701">
    <property type="component" value="Chromosome"/>
</dbReference>
<evidence type="ECO:0000256" key="1">
    <source>
        <dbReference type="ARBA" id="ARBA00022676"/>
    </source>
</evidence>
<keyword evidence="1" id="KW-0328">Glycosyltransferase</keyword>
<dbReference type="PANTHER" id="PTHR12526">
    <property type="entry name" value="GLYCOSYLTRANSFERASE"/>
    <property type="match status" value="1"/>
</dbReference>
<reference evidence="3 4" key="1">
    <citation type="submission" date="2006-12" db="EMBL/GenBank/DDBJ databases">
        <title>Complete sequence of Chlorobium phaeobacteroides DSM 266.</title>
        <authorList>
            <consortium name="US DOE Joint Genome Institute"/>
            <person name="Copeland A."/>
            <person name="Lucas S."/>
            <person name="Lapidus A."/>
            <person name="Barry K."/>
            <person name="Detter J.C."/>
            <person name="Glavina del Rio T."/>
            <person name="Hammon N."/>
            <person name="Israni S."/>
            <person name="Pitluck S."/>
            <person name="Goltsman E."/>
            <person name="Schmutz J."/>
            <person name="Larimer F."/>
            <person name="Land M."/>
            <person name="Hauser L."/>
            <person name="Mikhailova N."/>
            <person name="Li T."/>
            <person name="Overmann J."/>
            <person name="Bryant D.A."/>
            <person name="Richardson P."/>
        </authorList>
    </citation>
    <scope>NUCLEOTIDE SEQUENCE [LARGE SCALE GENOMIC DNA]</scope>
    <source>
        <strain evidence="3 4">DSM 266</strain>
    </source>
</reference>
<dbReference type="HOGENOM" id="CLU_620595_0_0_10"/>
<dbReference type="GO" id="GO:0016757">
    <property type="term" value="F:glycosyltransferase activity"/>
    <property type="evidence" value="ECO:0007669"/>
    <property type="project" value="UniProtKB-KW"/>
</dbReference>
<dbReference type="eggNOG" id="COG0438">
    <property type="taxonomic scope" value="Bacteria"/>
</dbReference>
<dbReference type="PANTHER" id="PTHR12526:SF510">
    <property type="entry name" value="D-INOSITOL 3-PHOSPHATE GLYCOSYLTRANSFERASE"/>
    <property type="match status" value="1"/>
</dbReference>
<dbReference type="AlphaFoldDB" id="A1BIU6"/>
<organism evidence="3 4">
    <name type="scientific">Chlorobium phaeobacteroides (strain DSM 266 / SMG 266 / 2430)</name>
    <dbReference type="NCBI Taxonomy" id="290317"/>
    <lineage>
        <taxon>Bacteria</taxon>
        <taxon>Pseudomonadati</taxon>
        <taxon>Chlorobiota</taxon>
        <taxon>Chlorobiia</taxon>
        <taxon>Chlorobiales</taxon>
        <taxon>Chlorobiaceae</taxon>
        <taxon>Chlorobium/Pelodictyon group</taxon>
        <taxon>Chlorobium</taxon>
    </lineage>
</organism>
<evidence type="ECO:0000313" key="4">
    <source>
        <dbReference type="Proteomes" id="UP000008701"/>
    </source>
</evidence>
<name>A1BIU6_CHLPD</name>
<sequence>MRKPRLLWANCYCLLDTSSGASISVREMLRQLARMGFEVAIIGATIFDSETGMSVLPANWKKRLETVDILVLSDPPLVHKLLMTNSHIRDRMMVFEEAKWYELYLHTLDSFSPDIVWFYGGRPFDYLIADEAKHRGIPVAAYLANGNYTKTRWCRDVDLIVCDSQATAGYYRARNGISPLPVGKFIDPDAVVAQEHVRRNTLFVNPSLEKGAALVVQIAMRLEKQRPDIRFEVVSSRGNWSELVRSISALMGTPRDALENVLLTRHATDMRPVYARARIVLAPSLWWESGSRVLAEAMLNAVPAIVTDRGGNVEMIGGGGVTIALPERFYQKPYMQLLDQALLDHVVGSIIELYDSESTYNGYIERAGAAGKSLHDMASSSQKLLHVMRRLLPSDAIPSGFDVPTASPSDRS</sequence>
<dbReference type="KEGG" id="cph:Cpha266_2333"/>
<keyword evidence="4" id="KW-1185">Reference proteome</keyword>
<accession>A1BIU6</accession>
<gene>
    <name evidence="3" type="ordered locus">Cpha266_2333</name>
</gene>
<evidence type="ECO:0000313" key="3">
    <source>
        <dbReference type="EMBL" id="ABL66323.1"/>
    </source>
</evidence>
<dbReference type="Gene3D" id="3.40.50.2000">
    <property type="entry name" value="Glycogen Phosphorylase B"/>
    <property type="match status" value="1"/>
</dbReference>
<evidence type="ECO:0000256" key="2">
    <source>
        <dbReference type="ARBA" id="ARBA00022679"/>
    </source>
</evidence>
<dbReference type="EMBL" id="CP000492">
    <property type="protein sequence ID" value="ABL66323.1"/>
    <property type="molecule type" value="Genomic_DNA"/>
</dbReference>
<dbReference type="STRING" id="290317.Cpha266_2333"/>
<proteinExistence type="predicted"/>